<dbReference type="Pfam" id="PF13279">
    <property type="entry name" value="4HBT_2"/>
    <property type="match status" value="1"/>
</dbReference>
<keyword evidence="1" id="KW-0378">Hydrolase</keyword>
<gene>
    <name evidence="1" type="ORF">ACFQDO_18865</name>
</gene>
<dbReference type="GO" id="GO:0016787">
    <property type="term" value="F:hydrolase activity"/>
    <property type="evidence" value="ECO:0007669"/>
    <property type="project" value="UniProtKB-KW"/>
</dbReference>
<proteinExistence type="predicted"/>
<dbReference type="SUPFAM" id="SSF54637">
    <property type="entry name" value="Thioesterase/thiol ester dehydrase-isomerase"/>
    <property type="match status" value="1"/>
</dbReference>
<dbReference type="InterPro" id="IPR050563">
    <property type="entry name" value="4-hydroxybenzoyl-CoA_TE"/>
</dbReference>
<dbReference type="RefSeq" id="WP_345717720.1">
    <property type="nucleotide sequence ID" value="NZ_BAABFP010000007.1"/>
</dbReference>
<evidence type="ECO:0000313" key="1">
    <source>
        <dbReference type="EMBL" id="MFC6009198.1"/>
    </source>
</evidence>
<reference evidence="2" key="1">
    <citation type="journal article" date="2019" name="Int. J. Syst. Evol. Microbiol.">
        <title>The Global Catalogue of Microorganisms (GCM) 10K type strain sequencing project: providing services to taxonomists for standard genome sequencing and annotation.</title>
        <authorList>
            <consortium name="The Broad Institute Genomics Platform"/>
            <consortium name="The Broad Institute Genome Sequencing Center for Infectious Disease"/>
            <person name="Wu L."/>
            <person name="Ma J."/>
        </authorList>
    </citation>
    <scope>NUCLEOTIDE SEQUENCE [LARGE SCALE GENOMIC DNA]</scope>
    <source>
        <strain evidence="2">KACC 14249</strain>
    </source>
</reference>
<dbReference type="EC" id="3.1.2.-" evidence="1"/>
<dbReference type="InterPro" id="IPR029069">
    <property type="entry name" value="HotDog_dom_sf"/>
</dbReference>
<dbReference type="PANTHER" id="PTHR31793">
    <property type="entry name" value="4-HYDROXYBENZOYL-COA THIOESTERASE FAMILY MEMBER"/>
    <property type="match status" value="1"/>
</dbReference>
<comment type="caution">
    <text evidence="1">The sequence shown here is derived from an EMBL/GenBank/DDBJ whole genome shotgun (WGS) entry which is preliminary data.</text>
</comment>
<organism evidence="1 2">
    <name type="scientific">Angustibacter luteus</name>
    <dbReference type="NCBI Taxonomy" id="658456"/>
    <lineage>
        <taxon>Bacteria</taxon>
        <taxon>Bacillati</taxon>
        <taxon>Actinomycetota</taxon>
        <taxon>Actinomycetes</taxon>
        <taxon>Kineosporiales</taxon>
        <taxon>Kineosporiaceae</taxon>
    </lineage>
</organism>
<dbReference type="EMBL" id="JBHSRD010000008">
    <property type="protein sequence ID" value="MFC6009198.1"/>
    <property type="molecule type" value="Genomic_DNA"/>
</dbReference>
<dbReference type="PANTHER" id="PTHR31793:SF24">
    <property type="entry name" value="LONG-CHAIN ACYL-COA THIOESTERASE FADM"/>
    <property type="match status" value="1"/>
</dbReference>
<keyword evidence="2" id="KW-1185">Reference proteome</keyword>
<protein>
    <submittedName>
        <fullName evidence="1">Acyl-CoA thioesterase</fullName>
        <ecNumber evidence="1">3.1.2.-</ecNumber>
    </submittedName>
</protein>
<evidence type="ECO:0000313" key="2">
    <source>
        <dbReference type="Proteomes" id="UP001596189"/>
    </source>
</evidence>
<dbReference type="CDD" id="cd00586">
    <property type="entry name" value="4HBT"/>
    <property type="match status" value="1"/>
</dbReference>
<sequence>MARYRCDYPMRWSDMDAYGHVNNVQYLRFFEDARIEAFAAHQAGEGDKSLLDAGILVVRHEIEYLKPLKWRPEPVHIDLWITELKGARIDVGYEVYDAHEGAERVRYAVAESTLVIFDLVSERPKRIGQADLERLDALRGEPVPFRVRRSRSE</sequence>
<dbReference type="Gene3D" id="3.10.129.10">
    <property type="entry name" value="Hotdog Thioesterase"/>
    <property type="match status" value="1"/>
</dbReference>
<dbReference type="Proteomes" id="UP001596189">
    <property type="component" value="Unassembled WGS sequence"/>
</dbReference>
<accession>A0ABW1JKL2</accession>
<name>A0ABW1JKL2_9ACTN</name>